<feature type="region of interest" description="Disordered" evidence="1">
    <location>
        <begin position="26"/>
        <end position="45"/>
    </location>
</feature>
<reference evidence="2" key="1">
    <citation type="journal article" date="2021" name="Proc. Natl. Acad. Sci. U.S.A.">
        <title>A Catalog of Tens of Thousands of Viruses from Human Metagenomes Reveals Hidden Associations with Chronic Diseases.</title>
        <authorList>
            <person name="Tisza M.J."/>
            <person name="Buck C.B."/>
        </authorList>
    </citation>
    <scope>NUCLEOTIDE SEQUENCE</scope>
    <source>
        <strain evidence="2">Ct4fI15</strain>
    </source>
</reference>
<organism evidence="2">
    <name type="scientific">Inoviridae sp. ct4fI15</name>
    <dbReference type="NCBI Taxonomy" id="2825776"/>
    <lineage>
        <taxon>Viruses</taxon>
        <taxon>Monodnaviria</taxon>
        <taxon>Loebvirae</taxon>
        <taxon>Hofneiviricota</taxon>
        <taxon>Faserviricetes</taxon>
        <taxon>Tubulavirales</taxon>
        <taxon>Inoviridae</taxon>
    </lineage>
</organism>
<name>A0A8S5UKS6_9VIRU</name>
<evidence type="ECO:0000313" key="2">
    <source>
        <dbReference type="EMBL" id="DAF94974.1"/>
    </source>
</evidence>
<evidence type="ECO:0000256" key="1">
    <source>
        <dbReference type="SAM" id="MobiDB-lite"/>
    </source>
</evidence>
<sequence>MCSLFDFYAVVGKISRRGLPPRLLADEIATDPPSADGGAGASSRRYPAEPVQANALILGVAVALIACR</sequence>
<accession>A0A8S5UKS6</accession>
<proteinExistence type="predicted"/>
<dbReference type="EMBL" id="BK016101">
    <property type="protein sequence ID" value="DAF94974.1"/>
    <property type="molecule type" value="Genomic_DNA"/>
</dbReference>
<protein>
    <submittedName>
        <fullName evidence="2">Uncharacterized protein</fullName>
    </submittedName>
</protein>